<feature type="compositionally biased region" description="Polar residues" evidence="8">
    <location>
        <begin position="77"/>
        <end position="89"/>
    </location>
</feature>
<feature type="region of interest" description="Disordered" evidence="8">
    <location>
        <begin position="77"/>
        <end position="96"/>
    </location>
</feature>
<dbReference type="GO" id="GO:0003677">
    <property type="term" value="F:DNA binding"/>
    <property type="evidence" value="ECO:0007669"/>
    <property type="project" value="UniProtKB-KW"/>
</dbReference>
<dbReference type="GO" id="GO:0030527">
    <property type="term" value="F:structural constituent of chromatin"/>
    <property type="evidence" value="ECO:0007669"/>
    <property type="project" value="InterPro"/>
</dbReference>
<dbReference type="EMBL" id="JAENGY010001217">
    <property type="protein sequence ID" value="KAG6951276.1"/>
    <property type="molecule type" value="Genomic_DNA"/>
</dbReference>
<evidence type="ECO:0000256" key="4">
    <source>
        <dbReference type="ARBA" id="ARBA00022454"/>
    </source>
</evidence>
<gene>
    <name evidence="9" type="ORF">JG688_00013795</name>
</gene>
<evidence type="ECO:0000256" key="8">
    <source>
        <dbReference type="SAM" id="MobiDB-lite"/>
    </source>
</evidence>
<dbReference type="PANTHER" id="PTHR10484">
    <property type="entry name" value="HISTONE H4"/>
    <property type="match status" value="1"/>
</dbReference>
<keyword evidence="4" id="KW-0158">Chromosome</keyword>
<comment type="subunit">
    <text evidence="3">The nucleosome is a histone octamer containing two molecules each of H2A, H2B, H3 and H4 assembled in one H3-H4 heterotetramer and two H2A-H2B heterodimers. The octamer wraps approximately 147 bp of DNA.</text>
</comment>
<dbReference type="GO" id="GO:0000786">
    <property type="term" value="C:nucleosome"/>
    <property type="evidence" value="ECO:0007669"/>
    <property type="project" value="UniProtKB-KW"/>
</dbReference>
<organism evidence="9 10">
    <name type="scientific">Phytophthora aleatoria</name>
    <dbReference type="NCBI Taxonomy" id="2496075"/>
    <lineage>
        <taxon>Eukaryota</taxon>
        <taxon>Sar</taxon>
        <taxon>Stramenopiles</taxon>
        <taxon>Oomycota</taxon>
        <taxon>Peronosporomycetes</taxon>
        <taxon>Peronosporales</taxon>
        <taxon>Peronosporaceae</taxon>
        <taxon>Phytophthora</taxon>
    </lineage>
</organism>
<accession>A0A8J5MDS3</accession>
<comment type="subcellular location">
    <subcellularLocation>
        <location evidence="2">Chromosome</location>
    </subcellularLocation>
    <subcellularLocation>
        <location evidence="1">Nucleus</location>
    </subcellularLocation>
</comment>
<evidence type="ECO:0000313" key="9">
    <source>
        <dbReference type="EMBL" id="KAG6951276.1"/>
    </source>
</evidence>
<keyword evidence="7" id="KW-0544">Nucleosome core</keyword>
<evidence type="ECO:0000256" key="2">
    <source>
        <dbReference type="ARBA" id="ARBA00004286"/>
    </source>
</evidence>
<evidence type="ECO:0000256" key="7">
    <source>
        <dbReference type="ARBA" id="ARBA00023269"/>
    </source>
</evidence>
<evidence type="ECO:0000256" key="6">
    <source>
        <dbReference type="ARBA" id="ARBA00023242"/>
    </source>
</evidence>
<reference evidence="9" key="1">
    <citation type="submission" date="2021-01" db="EMBL/GenBank/DDBJ databases">
        <title>Phytophthora aleatoria, a newly-described species from Pinus radiata is distinct from Phytophthora cactorum isolates based on comparative genomics.</title>
        <authorList>
            <person name="Mcdougal R."/>
            <person name="Panda P."/>
            <person name="Williams N."/>
            <person name="Studholme D.J."/>
        </authorList>
    </citation>
    <scope>NUCLEOTIDE SEQUENCE</scope>
    <source>
        <strain evidence="9">NZFS 4037</strain>
    </source>
</reference>
<dbReference type="AlphaFoldDB" id="A0A8J5MDS3"/>
<dbReference type="InterPro" id="IPR001951">
    <property type="entry name" value="Histone_H4"/>
</dbReference>
<keyword evidence="10" id="KW-1185">Reference proteome</keyword>
<evidence type="ECO:0000256" key="1">
    <source>
        <dbReference type="ARBA" id="ARBA00004123"/>
    </source>
</evidence>
<proteinExistence type="predicted"/>
<sequence length="120" mass="13260">MAGQGNGAQELGTGGTKRHRNIFRDNIQGITRSTIRRLARRSGVIQMSGLMHLLQLLGYVMQAIFFISSRSSKAAETKSNINQKQQKPKQGSYKLGLTPGRACPGVLIYFTVIFESSYKP</sequence>
<protein>
    <recommendedName>
        <fullName evidence="11">Histone H4</fullName>
    </recommendedName>
</protein>
<comment type="caution">
    <text evidence="9">The sequence shown here is derived from an EMBL/GenBank/DDBJ whole genome shotgun (WGS) entry which is preliminary data.</text>
</comment>
<evidence type="ECO:0000256" key="3">
    <source>
        <dbReference type="ARBA" id="ARBA00011538"/>
    </source>
</evidence>
<name>A0A8J5MDS3_9STRA</name>
<evidence type="ECO:0008006" key="11">
    <source>
        <dbReference type="Google" id="ProtNLM"/>
    </source>
</evidence>
<dbReference type="GO" id="GO:0005634">
    <property type="term" value="C:nucleus"/>
    <property type="evidence" value="ECO:0007669"/>
    <property type="project" value="UniProtKB-SubCell"/>
</dbReference>
<dbReference type="Proteomes" id="UP000709295">
    <property type="component" value="Unassembled WGS sequence"/>
</dbReference>
<evidence type="ECO:0000256" key="5">
    <source>
        <dbReference type="ARBA" id="ARBA00023125"/>
    </source>
</evidence>
<keyword evidence="5" id="KW-0238">DNA-binding</keyword>
<evidence type="ECO:0000313" key="10">
    <source>
        <dbReference type="Proteomes" id="UP000709295"/>
    </source>
</evidence>
<keyword evidence="6" id="KW-0539">Nucleus</keyword>